<comment type="caution">
    <text evidence="1">The sequence shown here is derived from an EMBL/GenBank/DDBJ whole genome shotgun (WGS) entry which is preliminary data.</text>
</comment>
<gene>
    <name evidence="1" type="ORF">F5144DRAFT_64935</name>
</gene>
<reference evidence="1 2" key="1">
    <citation type="journal article" date="2021" name="Nat. Commun.">
        <title>Genetic determinants of endophytism in the Arabidopsis root mycobiome.</title>
        <authorList>
            <person name="Mesny F."/>
            <person name="Miyauchi S."/>
            <person name="Thiergart T."/>
            <person name="Pickel B."/>
            <person name="Atanasova L."/>
            <person name="Karlsson M."/>
            <person name="Huettel B."/>
            <person name="Barry K.W."/>
            <person name="Haridas S."/>
            <person name="Chen C."/>
            <person name="Bauer D."/>
            <person name="Andreopoulos W."/>
            <person name="Pangilinan J."/>
            <person name="LaButti K."/>
            <person name="Riley R."/>
            <person name="Lipzen A."/>
            <person name="Clum A."/>
            <person name="Drula E."/>
            <person name="Henrissat B."/>
            <person name="Kohler A."/>
            <person name="Grigoriev I.V."/>
            <person name="Martin F.M."/>
            <person name="Hacquard S."/>
        </authorList>
    </citation>
    <scope>NUCLEOTIDE SEQUENCE [LARGE SCALE GENOMIC DNA]</scope>
    <source>
        <strain evidence="1 2">MPI-SDFR-AT-0079</strain>
    </source>
</reference>
<sequence length="321" mass="36961">MTSLFWLRKLISKGVLHIRAKPVTSTVSTRVQKLVESFEGFIFMGLQDTSTTSSPSGPKDAFSRSPFRFDIKQHQYLRAAKQSPGSGRWLLRSQDFIDWKEADGVRKLWLVGELGAGKTILVSTVIHHLLVKYSSKDFACLYVYFDYSEQRQQTYDKLLAHLLHQLLRQRDGATPEVQAVYENMRAKNIPLGPDEYIDMIKSEIRAFTKVFIVVDALDECLDEPPEHTASNFVRALDQLPKRTRILFTSRPMTTINDRIKADKMIRVQTDVNDIATYFENRINNTDWLKKLVEKGTQKDPRFFKKAVDTIISRSQGMHPNS</sequence>
<evidence type="ECO:0000313" key="1">
    <source>
        <dbReference type="EMBL" id="KAH6650864.1"/>
    </source>
</evidence>
<protein>
    <submittedName>
        <fullName evidence="1">Uncharacterized protein</fullName>
    </submittedName>
</protein>
<accession>A0ACB7PPT0</accession>
<evidence type="ECO:0000313" key="2">
    <source>
        <dbReference type="Proteomes" id="UP000724584"/>
    </source>
</evidence>
<name>A0ACB7PPT0_9PEZI</name>
<dbReference type="Proteomes" id="UP000724584">
    <property type="component" value="Unassembled WGS sequence"/>
</dbReference>
<keyword evidence="2" id="KW-1185">Reference proteome</keyword>
<proteinExistence type="predicted"/>
<organism evidence="1 2">
    <name type="scientific">Chaetomium tenue</name>
    <dbReference type="NCBI Taxonomy" id="1854479"/>
    <lineage>
        <taxon>Eukaryota</taxon>
        <taxon>Fungi</taxon>
        <taxon>Dikarya</taxon>
        <taxon>Ascomycota</taxon>
        <taxon>Pezizomycotina</taxon>
        <taxon>Sordariomycetes</taxon>
        <taxon>Sordariomycetidae</taxon>
        <taxon>Sordariales</taxon>
        <taxon>Chaetomiaceae</taxon>
        <taxon>Chaetomium</taxon>
    </lineage>
</organism>
<dbReference type="EMBL" id="JAGIZQ010000001">
    <property type="protein sequence ID" value="KAH6650864.1"/>
    <property type="molecule type" value="Genomic_DNA"/>
</dbReference>